<name>A0A4Q9M7N9_9APHY</name>
<dbReference type="AlphaFoldDB" id="A0A4Q9M7N9"/>
<organism evidence="1">
    <name type="scientific">Dichomitus squalens</name>
    <dbReference type="NCBI Taxonomy" id="114155"/>
    <lineage>
        <taxon>Eukaryota</taxon>
        <taxon>Fungi</taxon>
        <taxon>Dikarya</taxon>
        <taxon>Basidiomycota</taxon>
        <taxon>Agaricomycotina</taxon>
        <taxon>Agaricomycetes</taxon>
        <taxon>Polyporales</taxon>
        <taxon>Polyporaceae</taxon>
        <taxon>Dichomitus</taxon>
    </lineage>
</organism>
<proteinExistence type="predicted"/>
<dbReference type="Proteomes" id="UP000292957">
    <property type="component" value="Unassembled WGS sequence"/>
</dbReference>
<dbReference type="EMBL" id="ML143586">
    <property type="protein sequence ID" value="TBU21671.1"/>
    <property type="molecule type" value="Genomic_DNA"/>
</dbReference>
<reference evidence="1" key="1">
    <citation type="submission" date="2019-01" db="EMBL/GenBank/DDBJ databases">
        <title>Draft genome sequences of three monokaryotic isolates of the white-rot basidiomycete fungus Dichomitus squalens.</title>
        <authorList>
            <consortium name="DOE Joint Genome Institute"/>
            <person name="Lopez S.C."/>
            <person name="Andreopoulos B."/>
            <person name="Pangilinan J."/>
            <person name="Lipzen A."/>
            <person name="Riley R."/>
            <person name="Ahrendt S."/>
            <person name="Ng V."/>
            <person name="Barry K."/>
            <person name="Daum C."/>
            <person name="Grigoriev I.V."/>
            <person name="Hilden K.S."/>
            <person name="Makela M.R."/>
            <person name="de Vries R.P."/>
        </authorList>
    </citation>
    <scope>NUCLEOTIDE SEQUENCE [LARGE SCALE GENOMIC DNA]</scope>
    <source>
        <strain evidence="1">OM18370.1</strain>
    </source>
</reference>
<evidence type="ECO:0000313" key="1">
    <source>
        <dbReference type="EMBL" id="TBU21671.1"/>
    </source>
</evidence>
<gene>
    <name evidence="1" type="ORF">BD311DRAFT_771770</name>
</gene>
<accession>A0A4Q9M7N9</accession>
<sequence>MMRVLISPPVRQQTDSHTDNEASVHTVCALYAVSLYSPQDDSRCRLNAYVR</sequence>
<protein>
    <submittedName>
        <fullName evidence="1">Uncharacterized protein</fullName>
    </submittedName>
</protein>